<comment type="caution">
    <text evidence="1">The sequence shown here is derived from an EMBL/GenBank/DDBJ whole genome shotgun (WGS) entry which is preliminary data.</text>
</comment>
<accession>A0ABY6WAS2</accession>
<evidence type="ECO:0000313" key="1">
    <source>
        <dbReference type="EMBL" id="VVE47420.1"/>
    </source>
</evidence>
<gene>
    <name evidence="1" type="ORF">PSO31014_04450</name>
</gene>
<dbReference type="Proteomes" id="UP000405357">
    <property type="component" value="Unassembled WGS sequence"/>
</dbReference>
<reference evidence="1 2" key="1">
    <citation type="submission" date="2019-08" db="EMBL/GenBank/DDBJ databases">
        <authorList>
            <person name="Peeters C."/>
        </authorList>
    </citation>
    <scope>NUCLEOTIDE SEQUENCE [LARGE SCALE GENOMIC DNA]</scope>
    <source>
        <strain evidence="1 2">LMG 31014</strain>
    </source>
</reference>
<protein>
    <submittedName>
        <fullName evidence="1">Uncharacterized protein</fullName>
    </submittedName>
</protein>
<proteinExistence type="predicted"/>
<name>A0ABY6WAS2_9BURK</name>
<evidence type="ECO:0000313" key="2">
    <source>
        <dbReference type="Proteomes" id="UP000405357"/>
    </source>
</evidence>
<dbReference type="EMBL" id="CABPSG010000038">
    <property type="protein sequence ID" value="VVE47420.1"/>
    <property type="molecule type" value="Genomic_DNA"/>
</dbReference>
<keyword evidence="2" id="KW-1185">Reference proteome</keyword>
<sequence>MMKADMTEILENGGAIVHRHENAKFGSALLFSLIRKDSWSYELREQNIATLVDMGWKLLPATSASFCKNGVLADIQQNAGDYGAVINFVFEA</sequence>
<organism evidence="1 2">
    <name type="scientific">Pandoraea soli</name>
    <dbReference type="NCBI Taxonomy" id="2508293"/>
    <lineage>
        <taxon>Bacteria</taxon>
        <taxon>Pseudomonadati</taxon>
        <taxon>Pseudomonadota</taxon>
        <taxon>Betaproteobacteria</taxon>
        <taxon>Burkholderiales</taxon>
        <taxon>Burkholderiaceae</taxon>
        <taxon>Pandoraea</taxon>
    </lineage>
</organism>